<evidence type="ECO:0000313" key="14">
    <source>
        <dbReference type="Proteomes" id="UP000501830"/>
    </source>
</evidence>
<dbReference type="AlphaFoldDB" id="A0A6G7WH10"/>
<dbReference type="InterPro" id="IPR000766">
    <property type="entry name" value="GalP_uridyl_Trfase_II"/>
</dbReference>
<comment type="catalytic activity">
    <reaction evidence="1 10">
        <text>alpha-D-galactose 1-phosphate + UDP-alpha-D-glucose = alpha-D-glucose 1-phosphate + UDP-alpha-D-galactose</text>
        <dbReference type="Rhea" id="RHEA:13989"/>
        <dbReference type="ChEBI" id="CHEBI:58336"/>
        <dbReference type="ChEBI" id="CHEBI:58601"/>
        <dbReference type="ChEBI" id="CHEBI:58885"/>
        <dbReference type="ChEBI" id="CHEBI:66914"/>
        <dbReference type="EC" id="2.7.7.12"/>
    </reaction>
</comment>
<dbReference type="InterPro" id="IPR000542">
    <property type="entry name" value="Carn_acyl_trans"/>
</dbReference>
<dbReference type="GO" id="GO:0016746">
    <property type="term" value="F:acyltransferase activity"/>
    <property type="evidence" value="ECO:0007669"/>
    <property type="project" value="InterPro"/>
</dbReference>
<dbReference type="InterPro" id="IPR005849">
    <property type="entry name" value="GalP_Utransf_N"/>
</dbReference>
<feature type="domain" description="Galactose-1-phosphate uridyl transferase N-terminal" evidence="11">
    <location>
        <begin position="22"/>
        <end position="230"/>
    </location>
</feature>
<dbReference type="EMBL" id="CP049889">
    <property type="protein sequence ID" value="QIK51478.1"/>
    <property type="molecule type" value="Genomic_DNA"/>
</dbReference>
<evidence type="ECO:0000256" key="3">
    <source>
        <dbReference type="ARBA" id="ARBA00004947"/>
    </source>
</evidence>
<comment type="pathway">
    <text evidence="3 10">Carbohydrate metabolism; galactose metabolism.</text>
</comment>
<sequence>MSIDQIIHDFVTKASAKHRIHVLDYYYAVNRLLHLLQLDKFDTELLPSLPLPKLLDSLDQLVAYAVKEEIIADTPRARDEFEAQIMDVLTPLPSTVNKEFWESYQEAPMRATDDFYHLCRDNDYIKTRQIAKNEEYTVSSPYGDLSITINLSKPEKTRQEILEAQKVTDEYPKCQLCAENEGYHGRPGIAGRTNHRVIRIPIHGENWGFQYSPYAYYNEHCIIFTKKHIPMNVGTHTIHNLLELVTVLPHYFVGSNAGLPIVGGSMLGHEHYQGGRHTFPMESAKVLDTWQWQTQPEVTAERLYWPMSVVRLRSDDKQALIQAGTELMQAWESYSNEALAIVAATDTEKHNAVTLIARRKGSAYELDVVLRNNRTTEAFPDGVFHPHQDVQHIKKENIGLIEVLGLAILPPRLKTELADVESYLAGEEVTIAPYHQDWADTLKQQKEADTDVTTVVQNAVGQKFQRVLEDAGVFKYTTEGQEAFDVFMNQFK</sequence>
<dbReference type="PROSITE" id="PS00439">
    <property type="entry name" value="ACYLTRANSF_C_1"/>
    <property type="match status" value="1"/>
</dbReference>
<keyword evidence="9 10" id="KW-0119">Carbohydrate metabolism</keyword>
<evidence type="ECO:0000256" key="10">
    <source>
        <dbReference type="HAMAP-Rule" id="MF_00571"/>
    </source>
</evidence>
<feature type="domain" description="Galactose-1-phosphate uridyl transferase C-terminal" evidence="12">
    <location>
        <begin position="248"/>
        <end position="439"/>
    </location>
</feature>
<dbReference type="GeneID" id="94552635"/>
<dbReference type="GO" id="GO:0008108">
    <property type="term" value="F:UDP-glucose:hexose-1-phosphate uridylyltransferase activity"/>
    <property type="evidence" value="ECO:0007669"/>
    <property type="project" value="UniProtKB-UniRule"/>
</dbReference>
<dbReference type="Pfam" id="PF01087">
    <property type="entry name" value="GalP_UDP_transf"/>
    <property type="match status" value="1"/>
</dbReference>
<dbReference type="GO" id="GO:0006012">
    <property type="term" value="P:galactose metabolic process"/>
    <property type="evidence" value="ECO:0007669"/>
    <property type="project" value="UniProtKB-UniRule"/>
</dbReference>
<evidence type="ECO:0000256" key="2">
    <source>
        <dbReference type="ARBA" id="ARBA00004496"/>
    </source>
</evidence>
<keyword evidence="14" id="KW-1185">Reference proteome</keyword>
<dbReference type="UniPathway" id="UPA00214"/>
<evidence type="ECO:0000256" key="6">
    <source>
        <dbReference type="ARBA" id="ARBA00022679"/>
    </source>
</evidence>
<protein>
    <recommendedName>
        <fullName evidence="10">Galactose-1-phosphate uridylyltransferase</fullName>
        <shortName evidence="10">Gal-1-P uridylyltransferase</shortName>
        <ecNumber evidence="10">2.7.7.12</ecNumber>
    </recommendedName>
    <alternativeName>
        <fullName evidence="10">UDP-glucose--hexose-1-phosphate uridylyltransferase</fullName>
    </alternativeName>
</protein>
<dbReference type="RefSeq" id="WP_166062534.1">
    <property type="nucleotide sequence ID" value="NZ_CP049889.1"/>
</dbReference>
<dbReference type="GO" id="GO:0005737">
    <property type="term" value="C:cytoplasm"/>
    <property type="evidence" value="ECO:0007669"/>
    <property type="project" value="UniProtKB-SubCell"/>
</dbReference>
<keyword evidence="6 10" id="KW-0808">Transferase</keyword>
<comment type="similarity">
    <text evidence="4 10">Belongs to the galactose-1-phosphate uridylyltransferase type 2 family.</text>
</comment>
<evidence type="ECO:0000256" key="7">
    <source>
        <dbReference type="ARBA" id="ARBA00022695"/>
    </source>
</evidence>
<accession>A0A6G7WH10</accession>
<evidence type="ECO:0000256" key="8">
    <source>
        <dbReference type="ARBA" id="ARBA00023144"/>
    </source>
</evidence>
<keyword evidence="5 10" id="KW-0963">Cytoplasm</keyword>
<evidence type="ECO:0000256" key="9">
    <source>
        <dbReference type="ARBA" id="ARBA00023277"/>
    </source>
</evidence>
<evidence type="ECO:0000259" key="11">
    <source>
        <dbReference type="Pfam" id="PF01087"/>
    </source>
</evidence>
<keyword evidence="7 10" id="KW-0548">Nucleotidyltransferase</keyword>
<dbReference type="HAMAP" id="MF_00571">
    <property type="entry name" value="GalP_UDP_trans"/>
    <property type="match status" value="1"/>
</dbReference>
<reference evidence="13 14" key="1">
    <citation type="journal article" date="2017" name="Int. J. Syst. Evol. Microbiol.">
        <title>Jeotgalibaca porci sp. nov. and Jeotgalibaca arthritidis sp. nov., isolated from pigs, and emended description of the genus Jeotgalibaca.</title>
        <authorList>
            <person name="Zamora L."/>
            <person name="Perez-Sancho M."/>
            <person name="Dominguez L."/>
            <person name="Fernandez-Garayzabal J.F."/>
            <person name="Vela A.I."/>
        </authorList>
    </citation>
    <scope>NUCLEOTIDE SEQUENCE [LARGE SCALE GENOMIC DNA]</scope>
    <source>
        <strain evidence="13 14">CCUG 69148</strain>
    </source>
</reference>
<evidence type="ECO:0000256" key="4">
    <source>
        <dbReference type="ARBA" id="ARBA00008706"/>
    </source>
</evidence>
<dbReference type="PANTHER" id="PTHR39191">
    <property type="entry name" value="GALACTOSE-1-PHOSPHATE URIDYLYLTRANSFERASE"/>
    <property type="match status" value="1"/>
</dbReference>
<proteinExistence type="inferred from homology"/>
<dbReference type="KEGG" id="jpo:G7058_05040"/>
<dbReference type="Proteomes" id="UP000501830">
    <property type="component" value="Chromosome"/>
</dbReference>
<evidence type="ECO:0000256" key="5">
    <source>
        <dbReference type="ARBA" id="ARBA00022490"/>
    </source>
</evidence>
<name>A0A6G7WH10_9LACT</name>
<dbReference type="InterPro" id="IPR005850">
    <property type="entry name" value="GalP_Utransf_C"/>
</dbReference>
<evidence type="ECO:0000256" key="1">
    <source>
        <dbReference type="ARBA" id="ARBA00001107"/>
    </source>
</evidence>
<gene>
    <name evidence="10" type="primary">galT</name>
    <name evidence="13" type="ORF">G7058_05040</name>
</gene>
<organism evidence="13 14">
    <name type="scientific">Jeotgalibaca porci</name>
    <dbReference type="NCBI Taxonomy" id="1868793"/>
    <lineage>
        <taxon>Bacteria</taxon>
        <taxon>Bacillati</taxon>
        <taxon>Bacillota</taxon>
        <taxon>Bacilli</taxon>
        <taxon>Lactobacillales</taxon>
        <taxon>Carnobacteriaceae</taxon>
        <taxon>Jeotgalibaca</taxon>
    </lineage>
</organism>
<dbReference type="PANTHER" id="PTHR39191:SF1">
    <property type="entry name" value="DUF4922 DOMAIN-CONTAINING PROTEIN"/>
    <property type="match status" value="1"/>
</dbReference>
<evidence type="ECO:0000313" key="13">
    <source>
        <dbReference type="EMBL" id="QIK51478.1"/>
    </source>
</evidence>
<dbReference type="EC" id="2.7.7.12" evidence="10"/>
<dbReference type="Pfam" id="PF02744">
    <property type="entry name" value="GalP_UDP_tr_C"/>
    <property type="match status" value="1"/>
</dbReference>
<evidence type="ECO:0000259" key="12">
    <source>
        <dbReference type="Pfam" id="PF02744"/>
    </source>
</evidence>
<keyword evidence="8 10" id="KW-0299">Galactose metabolism</keyword>
<comment type="subcellular location">
    <subcellularLocation>
        <location evidence="2 10">Cytoplasm</location>
    </subcellularLocation>
</comment>
<dbReference type="PIRSF" id="PIRSF006005">
    <property type="entry name" value="GalT_BS"/>
    <property type="match status" value="1"/>
</dbReference>